<organism evidence="3 4">
    <name type="scientific">Streptomyces cyanogenus</name>
    <dbReference type="NCBI Taxonomy" id="80860"/>
    <lineage>
        <taxon>Bacteria</taxon>
        <taxon>Bacillati</taxon>
        <taxon>Actinomycetota</taxon>
        <taxon>Actinomycetes</taxon>
        <taxon>Kitasatosporales</taxon>
        <taxon>Streptomycetaceae</taxon>
        <taxon>Streptomyces</taxon>
    </lineage>
</organism>
<name>A0ABX7TVB0_STRCY</name>
<feature type="region of interest" description="Disordered" evidence="1">
    <location>
        <begin position="227"/>
        <end position="286"/>
    </location>
</feature>
<sequence>MHMNSVPQHLQSEDRQEFERLLDEALRSAPHRPELTAVGQRLNLEQLRTMALSASALITAAAAAEYQHYVNLRDELRHPALSVPPTADNSDVADDGSGTGLATTLGEAAESTGAGAIAVIAVLAPVLSGTAAVIFLLVGYILKMLDPGHTLARTLLTTGWVFGAITAAAILVAAVGLLLTALRNSNPADDQARDAAHEELARAREAWRDALLERGILPFLQEALAEPGTTTVRHPAPPAPTGRIPRLGYDRPGFSSPDDGTGSGRPSFTSPDYTSPDFGGPEHQPE</sequence>
<evidence type="ECO:0008006" key="5">
    <source>
        <dbReference type="Google" id="ProtNLM"/>
    </source>
</evidence>
<keyword evidence="4" id="KW-1185">Reference proteome</keyword>
<evidence type="ECO:0000256" key="2">
    <source>
        <dbReference type="SAM" id="Phobius"/>
    </source>
</evidence>
<keyword evidence="2" id="KW-0472">Membrane</keyword>
<feature type="transmembrane region" description="Helical" evidence="2">
    <location>
        <begin position="160"/>
        <end position="182"/>
    </location>
</feature>
<proteinExistence type="predicted"/>
<evidence type="ECO:0000313" key="4">
    <source>
        <dbReference type="Proteomes" id="UP000663908"/>
    </source>
</evidence>
<dbReference type="RefSeq" id="WP_208033163.1">
    <property type="nucleotide sequence ID" value="NZ_CP071839.1"/>
</dbReference>
<dbReference type="EMBL" id="CP071839">
    <property type="protein sequence ID" value="QTD99598.1"/>
    <property type="molecule type" value="Genomic_DNA"/>
</dbReference>
<feature type="compositionally biased region" description="Polar residues" evidence="1">
    <location>
        <begin position="264"/>
        <end position="273"/>
    </location>
</feature>
<protein>
    <recommendedName>
        <fullName evidence="5">Transmembrane protein</fullName>
    </recommendedName>
</protein>
<evidence type="ECO:0000256" key="1">
    <source>
        <dbReference type="SAM" id="MobiDB-lite"/>
    </source>
</evidence>
<evidence type="ECO:0000313" key="3">
    <source>
        <dbReference type="EMBL" id="QTD99598.1"/>
    </source>
</evidence>
<feature type="region of interest" description="Disordered" evidence="1">
    <location>
        <begin position="80"/>
        <end position="99"/>
    </location>
</feature>
<accession>A0ABX7TVB0</accession>
<keyword evidence="2" id="KW-0812">Transmembrane</keyword>
<reference evidence="3 4" key="1">
    <citation type="submission" date="2021-03" db="EMBL/GenBank/DDBJ databases">
        <title>Complete genome sequence of Streptomyces cyanogenus S136, producer of anticancer angucycline landomycin A.</title>
        <authorList>
            <person name="Hrab P."/>
            <person name="Ruckert C."/>
            <person name="Busche T."/>
            <person name="Ostash I."/>
            <person name="Kalinowski J."/>
            <person name="Fedorenko V."/>
            <person name="Yushchuk O."/>
            <person name="Ostash B."/>
        </authorList>
    </citation>
    <scope>NUCLEOTIDE SEQUENCE [LARGE SCALE GENOMIC DNA]</scope>
    <source>
        <strain evidence="3 4">S136</strain>
    </source>
</reference>
<feature type="transmembrane region" description="Helical" evidence="2">
    <location>
        <begin position="116"/>
        <end position="140"/>
    </location>
</feature>
<dbReference type="Proteomes" id="UP000663908">
    <property type="component" value="Chromosome"/>
</dbReference>
<gene>
    <name evidence="3" type="ORF">S1361_19835</name>
</gene>
<keyword evidence="2" id="KW-1133">Transmembrane helix</keyword>